<dbReference type="AlphaFoldDB" id="A0A239IZV3"/>
<accession>A0A239IZV3</accession>
<organism evidence="2 3">
    <name type="scientific">Actinoplanes regularis</name>
    <dbReference type="NCBI Taxonomy" id="52697"/>
    <lineage>
        <taxon>Bacteria</taxon>
        <taxon>Bacillati</taxon>
        <taxon>Actinomycetota</taxon>
        <taxon>Actinomycetes</taxon>
        <taxon>Micromonosporales</taxon>
        <taxon>Micromonosporaceae</taxon>
        <taxon>Actinoplanes</taxon>
    </lineage>
</organism>
<feature type="region of interest" description="Disordered" evidence="1">
    <location>
        <begin position="125"/>
        <end position="151"/>
    </location>
</feature>
<gene>
    <name evidence="2" type="ORF">SAMN06264365_1323</name>
</gene>
<evidence type="ECO:0000313" key="2">
    <source>
        <dbReference type="EMBL" id="SNS99147.1"/>
    </source>
</evidence>
<reference evidence="2 3" key="1">
    <citation type="submission" date="2017-06" db="EMBL/GenBank/DDBJ databases">
        <authorList>
            <person name="Kim H.J."/>
            <person name="Triplett B.A."/>
        </authorList>
    </citation>
    <scope>NUCLEOTIDE SEQUENCE [LARGE SCALE GENOMIC DNA]</scope>
    <source>
        <strain evidence="2 3">DSM 43151</strain>
    </source>
</reference>
<dbReference type="Proteomes" id="UP000198415">
    <property type="component" value="Unassembled WGS sequence"/>
</dbReference>
<evidence type="ECO:0000313" key="3">
    <source>
        <dbReference type="Proteomes" id="UP000198415"/>
    </source>
</evidence>
<dbReference type="EMBL" id="FZNR01000032">
    <property type="protein sequence ID" value="SNS99147.1"/>
    <property type="molecule type" value="Genomic_DNA"/>
</dbReference>
<sequence>MAVNILQQTEQHSSVDLVVSTQGTCGKADTKSIPVALGKLRQDVEQPALVKNRAGIGKRPQRSSRKQVQTLVRLPQQIVGIPREVMFVVRRFHGANQVVDMAFEVGDRLRLITIQGHGAHTFNPMQPSVTAPSQNIGSVPHPTNRQQSAIP</sequence>
<keyword evidence="3" id="KW-1185">Reference proteome</keyword>
<proteinExistence type="predicted"/>
<protein>
    <submittedName>
        <fullName evidence="2">Uncharacterized protein</fullName>
    </submittedName>
</protein>
<evidence type="ECO:0000256" key="1">
    <source>
        <dbReference type="SAM" id="MobiDB-lite"/>
    </source>
</evidence>
<name>A0A239IZV3_9ACTN</name>